<name>A0A6J6HF34_9ZZZZ</name>
<accession>A0A6J6HF34</accession>
<feature type="domain" description="Type II secretion system protein GspF" evidence="7">
    <location>
        <begin position="42"/>
        <end position="165"/>
    </location>
</feature>
<dbReference type="AlphaFoldDB" id="A0A6J6HF34"/>
<feature type="transmembrane region" description="Helical" evidence="6">
    <location>
        <begin position="146"/>
        <end position="167"/>
    </location>
</feature>
<dbReference type="PANTHER" id="PTHR35007:SF2">
    <property type="entry name" value="PILUS ASSEMBLE PROTEIN"/>
    <property type="match status" value="1"/>
</dbReference>
<feature type="transmembrane region" description="Helical" evidence="6">
    <location>
        <begin position="179"/>
        <end position="199"/>
    </location>
</feature>
<evidence type="ECO:0000256" key="3">
    <source>
        <dbReference type="ARBA" id="ARBA00022692"/>
    </source>
</evidence>
<evidence type="ECO:0000256" key="4">
    <source>
        <dbReference type="ARBA" id="ARBA00022989"/>
    </source>
</evidence>
<feature type="transmembrane region" description="Helical" evidence="6">
    <location>
        <begin position="6"/>
        <end position="23"/>
    </location>
</feature>
<organism evidence="8">
    <name type="scientific">freshwater metagenome</name>
    <dbReference type="NCBI Taxonomy" id="449393"/>
    <lineage>
        <taxon>unclassified sequences</taxon>
        <taxon>metagenomes</taxon>
        <taxon>ecological metagenomes</taxon>
    </lineage>
</organism>
<evidence type="ECO:0000256" key="6">
    <source>
        <dbReference type="SAM" id="Phobius"/>
    </source>
</evidence>
<keyword evidence="4 6" id="KW-1133">Transmembrane helix</keyword>
<dbReference type="InterPro" id="IPR042094">
    <property type="entry name" value="T2SS_GspF_sf"/>
</dbReference>
<reference evidence="8" key="1">
    <citation type="submission" date="2020-05" db="EMBL/GenBank/DDBJ databases">
        <authorList>
            <person name="Chiriac C."/>
            <person name="Salcher M."/>
            <person name="Ghai R."/>
            <person name="Kavagutti S V."/>
        </authorList>
    </citation>
    <scope>NUCLEOTIDE SEQUENCE</scope>
</reference>
<protein>
    <submittedName>
        <fullName evidence="8">Unannotated protein</fullName>
    </submittedName>
</protein>
<keyword evidence="5 6" id="KW-0472">Membrane</keyword>
<dbReference type="PANTHER" id="PTHR35007">
    <property type="entry name" value="INTEGRAL MEMBRANE PROTEIN-RELATED"/>
    <property type="match status" value="1"/>
</dbReference>
<proteinExistence type="predicted"/>
<evidence type="ECO:0000313" key="8">
    <source>
        <dbReference type="EMBL" id="CAB4612292.1"/>
    </source>
</evidence>
<sequence>MSWSLPLIGVAAALLMFFEIQSVKRRRLEKARQAAWPQFEEVFISALESGISISDSFSYAQEFGLAALQNPMDEIVSKLDRGTPLEQALRDFGRSLNIRFADLFVEIVSLAHRTGGQNLIPSLSEHVESVRFDLSAAGSVESRTGAVIVVGKLGLLAPWVLLLVLCVNERNRASFDSPSGGLLLLGGFAISLLAFRLVVQAGKMKANPRVFGH</sequence>
<keyword evidence="3 6" id="KW-0812">Transmembrane</keyword>
<evidence type="ECO:0000256" key="2">
    <source>
        <dbReference type="ARBA" id="ARBA00022475"/>
    </source>
</evidence>
<dbReference type="EMBL" id="CAEZUR010000074">
    <property type="protein sequence ID" value="CAB4612292.1"/>
    <property type="molecule type" value="Genomic_DNA"/>
</dbReference>
<dbReference type="Pfam" id="PF00482">
    <property type="entry name" value="T2SSF"/>
    <property type="match status" value="1"/>
</dbReference>
<dbReference type="GO" id="GO:0005886">
    <property type="term" value="C:plasma membrane"/>
    <property type="evidence" value="ECO:0007669"/>
    <property type="project" value="UniProtKB-SubCell"/>
</dbReference>
<comment type="subcellular location">
    <subcellularLocation>
        <location evidence="1">Cell membrane</location>
        <topology evidence="1">Multi-pass membrane protein</topology>
    </subcellularLocation>
</comment>
<gene>
    <name evidence="8" type="ORF">UFOPK1843_00915</name>
</gene>
<keyword evidence="2" id="KW-1003">Cell membrane</keyword>
<dbReference type="InterPro" id="IPR018076">
    <property type="entry name" value="T2SS_GspF_dom"/>
</dbReference>
<evidence type="ECO:0000256" key="5">
    <source>
        <dbReference type="ARBA" id="ARBA00023136"/>
    </source>
</evidence>
<dbReference type="Gene3D" id="1.20.81.30">
    <property type="entry name" value="Type II secretion system (T2SS), domain F"/>
    <property type="match status" value="1"/>
</dbReference>
<evidence type="ECO:0000259" key="7">
    <source>
        <dbReference type="Pfam" id="PF00482"/>
    </source>
</evidence>
<evidence type="ECO:0000256" key="1">
    <source>
        <dbReference type="ARBA" id="ARBA00004651"/>
    </source>
</evidence>